<feature type="region of interest" description="Disordered" evidence="1">
    <location>
        <begin position="1"/>
        <end position="60"/>
    </location>
</feature>
<reference evidence="2 3" key="1">
    <citation type="submission" date="2019-03" db="EMBL/GenBank/DDBJ databases">
        <title>First draft genome of Liparis tanakae, snailfish: a comprehensive survey of snailfish specific genes.</title>
        <authorList>
            <person name="Kim W."/>
            <person name="Song I."/>
            <person name="Jeong J.-H."/>
            <person name="Kim D."/>
            <person name="Kim S."/>
            <person name="Ryu S."/>
            <person name="Song J.Y."/>
            <person name="Lee S.K."/>
        </authorList>
    </citation>
    <scope>NUCLEOTIDE SEQUENCE [LARGE SCALE GENOMIC DNA]</scope>
    <source>
        <tissue evidence="2">Muscle</tissue>
    </source>
</reference>
<dbReference type="Proteomes" id="UP000314294">
    <property type="component" value="Unassembled WGS sequence"/>
</dbReference>
<dbReference type="AlphaFoldDB" id="A0A4Z2FKK0"/>
<evidence type="ECO:0000313" key="2">
    <source>
        <dbReference type="EMBL" id="TNN41531.1"/>
    </source>
</evidence>
<dbReference type="EMBL" id="SRLO01001101">
    <property type="protein sequence ID" value="TNN41531.1"/>
    <property type="molecule type" value="Genomic_DNA"/>
</dbReference>
<proteinExistence type="predicted"/>
<evidence type="ECO:0000313" key="3">
    <source>
        <dbReference type="Proteomes" id="UP000314294"/>
    </source>
</evidence>
<comment type="caution">
    <text evidence="2">The sequence shown here is derived from an EMBL/GenBank/DDBJ whole genome shotgun (WGS) entry which is preliminary data.</text>
</comment>
<keyword evidence="3" id="KW-1185">Reference proteome</keyword>
<sequence>MLREAAVPRSVREALQRHSPGLDLQGQEAEQQAHPRRQRRAHGADNMAPYTPPTQVEGDAPEHDARCVYLLKTARSFLASTVSRIVSFPAPVVMVSVVEDSVFPSSSPLSELLEEELSDATSGAFLATHTLHTHAAESEEKN</sequence>
<evidence type="ECO:0000256" key="1">
    <source>
        <dbReference type="SAM" id="MobiDB-lite"/>
    </source>
</evidence>
<name>A0A4Z2FKK0_9TELE</name>
<organism evidence="2 3">
    <name type="scientific">Liparis tanakae</name>
    <name type="common">Tanaka's snailfish</name>
    <dbReference type="NCBI Taxonomy" id="230148"/>
    <lineage>
        <taxon>Eukaryota</taxon>
        <taxon>Metazoa</taxon>
        <taxon>Chordata</taxon>
        <taxon>Craniata</taxon>
        <taxon>Vertebrata</taxon>
        <taxon>Euteleostomi</taxon>
        <taxon>Actinopterygii</taxon>
        <taxon>Neopterygii</taxon>
        <taxon>Teleostei</taxon>
        <taxon>Neoteleostei</taxon>
        <taxon>Acanthomorphata</taxon>
        <taxon>Eupercaria</taxon>
        <taxon>Perciformes</taxon>
        <taxon>Cottioidei</taxon>
        <taxon>Cottales</taxon>
        <taxon>Liparidae</taxon>
        <taxon>Liparis</taxon>
    </lineage>
</organism>
<gene>
    <name evidence="2" type="ORF">EYF80_048312</name>
</gene>
<protein>
    <submittedName>
        <fullName evidence="2">Uncharacterized protein</fullName>
    </submittedName>
</protein>
<accession>A0A4Z2FKK0</accession>